<evidence type="ECO:0000313" key="2">
    <source>
        <dbReference type="Proteomes" id="UP000790377"/>
    </source>
</evidence>
<organism evidence="1 2">
    <name type="scientific">Hygrophoropsis aurantiaca</name>
    <dbReference type="NCBI Taxonomy" id="72124"/>
    <lineage>
        <taxon>Eukaryota</taxon>
        <taxon>Fungi</taxon>
        <taxon>Dikarya</taxon>
        <taxon>Basidiomycota</taxon>
        <taxon>Agaricomycotina</taxon>
        <taxon>Agaricomycetes</taxon>
        <taxon>Agaricomycetidae</taxon>
        <taxon>Boletales</taxon>
        <taxon>Coniophorineae</taxon>
        <taxon>Hygrophoropsidaceae</taxon>
        <taxon>Hygrophoropsis</taxon>
    </lineage>
</organism>
<sequence length="328" mass="36760">MSTSDAALEIARYSSLCDDFDTAVEDTGHDPIDSTSSTSQTLRNFYEGKKALEPHPPETTQAALNAGSILDNEGKASVELMLRARLKVQSKATVRSERSIRLDPKFALHRTISSSDQNTKMTVQEASHRVRIAQALDITLKPEIKAREVRWKEASKAIKIIIQPKQLPNLSTRNISTLFPLERESYVIMRTTERFYIGQVLDIYKKGAASRYGSIDCCTNASTLAFLSLRVFLLVSPSHCVFSDSESDSEDTIVPQMFSQMYRQHELHTHAQAKHILYHLGKNALVGTDSRALQLTPRSATHWHALTRTKVKKKLPTLKILAGKIVIK</sequence>
<gene>
    <name evidence="1" type="ORF">BJ138DRAFT_1021366</name>
</gene>
<proteinExistence type="predicted"/>
<dbReference type="EMBL" id="MU269396">
    <property type="protein sequence ID" value="KAH7902917.1"/>
    <property type="molecule type" value="Genomic_DNA"/>
</dbReference>
<keyword evidence="2" id="KW-1185">Reference proteome</keyword>
<protein>
    <submittedName>
        <fullName evidence="1">Uncharacterized protein</fullName>
    </submittedName>
</protein>
<name>A0ACB7ZQF4_9AGAM</name>
<reference evidence="1" key="1">
    <citation type="journal article" date="2021" name="New Phytol.">
        <title>Evolutionary innovations through gain and loss of genes in the ectomycorrhizal Boletales.</title>
        <authorList>
            <person name="Wu G."/>
            <person name="Miyauchi S."/>
            <person name="Morin E."/>
            <person name="Kuo A."/>
            <person name="Drula E."/>
            <person name="Varga T."/>
            <person name="Kohler A."/>
            <person name="Feng B."/>
            <person name="Cao Y."/>
            <person name="Lipzen A."/>
            <person name="Daum C."/>
            <person name="Hundley H."/>
            <person name="Pangilinan J."/>
            <person name="Johnson J."/>
            <person name="Barry K."/>
            <person name="LaButti K."/>
            <person name="Ng V."/>
            <person name="Ahrendt S."/>
            <person name="Min B."/>
            <person name="Choi I.G."/>
            <person name="Park H."/>
            <person name="Plett J.M."/>
            <person name="Magnuson J."/>
            <person name="Spatafora J.W."/>
            <person name="Nagy L.G."/>
            <person name="Henrissat B."/>
            <person name="Grigoriev I.V."/>
            <person name="Yang Z.L."/>
            <person name="Xu J."/>
            <person name="Martin F.M."/>
        </authorList>
    </citation>
    <scope>NUCLEOTIDE SEQUENCE</scope>
    <source>
        <strain evidence="1">ATCC 28755</strain>
    </source>
</reference>
<accession>A0ACB7ZQF4</accession>
<comment type="caution">
    <text evidence="1">The sequence shown here is derived from an EMBL/GenBank/DDBJ whole genome shotgun (WGS) entry which is preliminary data.</text>
</comment>
<dbReference type="Proteomes" id="UP000790377">
    <property type="component" value="Unassembled WGS sequence"/>
</dbReference>
<evidence type="ECO:0000313" key="1">
    <source>
        <dbReference type="EMBL" id="KAH7902917.1"/>
    </source>
</evidence>